<accession>A0A1G8SDR9</accession>
<dbReference type="Gene3D" id="3.90.1570.10">
    <property type="entry name" value="tt1808, chain A"/>
    <property type="match status" value="1"/>
</dbReference>
<dbReference type="SUPFAM" id="SSF52980">
    <property type="entry name" value="Restriction endonuclease-like"/>
    <property type="match status" value="1"/>
</dbReference>
<reference evidence="2 3" key="1">
    <citation type="submission" date="2016-10" db="EMBL/GenBank/DDBJ databases">
        <authorList>
            <person name="de Groot N.N."/>
        </authorList>
    </citation>
    <scope>NUCLEOTIDE SEQUENCE [LARGE SCALE GENOMIC DNA]</scope>
    <source>
        <strain evidence="2 3">CGMCC 4.5681</strain>
    </source>
</reference>
<protein>
    <submittedName>
        <fullName evidence="2">Endonuclease, Uma2 family (Restriction endonuclease fold)</fullName>
    </submittedName>
</protein>
<evidence type="ECO:0000259" key="1">
    <source>
        <dbReference type="Pfam" id="PF05685"/>
    </source>
</evidence>
<keyword evidence="2" id="KW-0378">Hydrolase</keyword>
<dbReference type="InterPro" id="IPR011335">
    <property type="entry name" value="Restrct_endonuc-II-like"/>
</dbReference>
<dbReference type="GO" id="GO:0004519">
    <property type="term" value="F:endonuclease activity"/>
    <property type="evidence" value="ECO:0007669"/>
    <property type="project" value="UniProtKB-KW"/>
</dbReference>
<dbReference type="InterPro" id="IPR012296">
    <property type="entry name" value="Nuclease_put_TT1808"/>
</dbReference>
<dbReference type="AlphaFoldDB" id="A0A1G8SDR9"/>
<dbReference type="CDD" id="cd06260">
    <property type="entry name" value="DUF820-like"/>
    <property type="match status" value="1"/>
</dbReference>
<dbReference type="PANTHER" id="PTHR35400">
    <property type="entry name" value="SLR1083 PROTEIN"/>
    <property type="match status" value="1"/>
</dbReference>
<keyword evidence="3" id="KW-1185">Reference proteome</keyword>
<name>A0A1G8SDR9_9ACTN</name>
<evidence type="ECO:0000313" key="2">
    <source>
        <dbReference type="EMBL" id="SDJ27347.1"/>
    </source>
</evidence>
<proteinExistence type="predicted"/>
<sequence length="194" mass="21532">MATIEPSTRRGFPSSAQAFTVDDLLELPDDGNRYELFNGSLLVSPAPTPLHQLIITNALLMLQHVMPPPLVALTTVNVRVSDKDFYIPDLVVVREDVARNVELMFSPTDILLAAEVVSPSTKMRDELFKVEAYAKAGIPTYWRIDPAEGPTLHVHQLNGKRYDDPAVFKPGEPADLTAPFPLTFDPADLLRARR</sequence>
<feature type="domain" description="Putative restriction endonuclease" evidence="1">
    <location>
        <begin position="22"/>
        <end position="183"/>
    </location>
</feature>
<keyword evidence="2" id="KW-0255">Endonuclease</keyword>
<gene>
    <name evidence="2" type="ORF">SAMN05421874_101274</name>
</gene>
<dbReference type="Pfam" id="PF05685">
    <property type="entry name" value="Uma2"/>
    <property type="match status" value="1"/>
</dbReference>
<keyword evidence="2" id="KW-0540">Nuclease</keyword>
<dbReference type="PANTHER" id="PTHR35400:SF3">
    <property type="entry name" value="SLL1072 PROTEIN"/>
    <property type="match status" value="1"/>
</dbReference>
<evidence type="ECO:0000313" key="3">
    <source>
        <dbReference type="Proteomes" id="UP000198683"/>
    </source>
</evidence>
<dbReference type="Proteomes" id="UP000198683">
    <property type="component" value="Unassembled WGS sequence"/>
</dbReference>
<dbReference type="InterPro" id="IPR008538">
    <property type="entry name" value="Uma2"/>
</dbReference>
<dbReference type="EMBL" id="FNFB01000001">
    <property type="protein sequence ID" value="SDJ27347.1"/>
    <property type="molecule type" value="Genomic_DNA"/>
</dbReference>
<organism evidence="2 3">
    <name type="scientific">Nonomuraea maritima</name>
    <dbReference type="NCBI Taxonomy" id="683260"/>
    <lineage>
        <taxon>Bacteria</taxon>
        <taxon>Bacillati</taxon>
        <taxon>Actinomycetota</taxon>
        <taxon>Actinomycetes</taxon>
        <taxon>Streptosporangiales</taxon>
        <taxon>Streptosporangiaceae</taxon>
        <taxon>Nonomuraea</taxon>
    </lineage>
</organism>